<comment type="subcellular location">
    <subcellularLocation>
        <location evidence="1">Nucleus</location>
    </subcellularLocation>
</comment>
<dbReference type="SUPFAM" id="SSF54160">
    <property type="entry name" value="Chromo domain-like"/>
    <property type="match status" value="2"/>
</dbReference>
<comment type="caution">
    <text evidence="5">The sequence shown here is derived from an EMBL/GenBank/DDBJ whole genome shotgun (WGS) entry which is preliminary data.</text>
</comment>
<keyword evidence="6" id="KW-1185">Reference proteome</keyword>
<dbReference type="SMART" id="SM00300">
    <property type="entry name" value="ChSh"/>
    <property type="match status" value="1"/>
</dbReference>
<feature type="compositionally biased region" description="Polar residues" evidence="3">
    <location>
        <begin position="113"/>
        <end position="125"/>
    </location>
</feature>
<gene>
    <name evidence="5" type="ORF">PsYK624_074100</name>
</gene>
<dbReference type="InterPro" id="IPR008251">
    <property type="entry name" value="Chromo_shadow_dom"/>
</dbReference>
<dbReference type="InterPro" id="IPR016197">
    <property type="entry name" value="Chromo-like_dom_sf"/>
</dbReference>
<accession>A0A9P3GAL1</accession>
<dbReference type="PANTHER" id="PTHR22812">
    <property type="entry name" value="CHROMOBOX PROTEIN"/>
    <property type="match status" value="1"/>
</dbReference>
<evidence type="ECO:0000259" key="4">
    <source>
        <dbReference type="PROSITE" id="PS50013"/>
    </source>
</evidence>
<feature type="domain" description="Chromo" evidence="4">
    <location>
        <begin position="34"/>
        <end position="96"/>
    </location>
</feature>
<evidence type="ECO:0000256" key="1">
    <source>
        <dbReference type="ARBA" id="ARBA00004123"/>
    </source>
</evidence>
<dbReference type="PROSITE" id="PS50013">
    <property type="entry name" value="CHROMO_2"/>
    <property type="match status" value="1"/>
</dbReference>
<dbReference type="Gene3D" id="2.40.50.40">
    <property type="match status" value="2"/>
</dbReference>
<evidence type="ECO:0000313" key="5">
    <source>
        <dbReference type="EMBL" id="GJE91261.1"/>
    </source>
</evidence>
<evidence type="ECO:0000256" key="2">
    <source>
        <dbReference type="ARBA" id="ARBA00023242"/>
    </source>
</evidence>
<dbReference type="Pfam" id="PF01393">
    <property type="entry name" value="Chromo_shadow"/>
    <property type="match status" value="1"/>
</dbReference>
<proteinExistence type="predicted"/>
<feature type="compositionally biased region" description="Acidic residues" evidence="3">
    <location>
        <begin position="11"/>
        <end position="33"/>
    </location>
</feature>
<sequence length="273" mass="30722">MAKARNGRAVDEDDVEEVPPSEEEQGSEPEEEEYEIEAILDAKQDAFEGGKLGYLVKWKGYPIESNSWVSEDDAINCQDLIDAFWSGQKKKASQKKAAPAPAAASAAPRKSQVASAASTKPNSAAPSRKRTTPEEEPETISAPPKKRGRPAKLSKPVVSDSEDEAPAKVPAKRGRPSTQAARKDSDAMDEDEEPVYFDMQQVKYRDLDSWENIIDHVDTVERRDDGKLIVYFKLNKKHGNKLCREESSLCREKFPNLLLDFYEHNLRWRPFVE</sequence>
<feature type="compositionally biased region" description="Low complexity" evidence="3">
    <location>
        <begin position="95"/>
        <end position="112"/>
    </location>
</feature>
<dbReference type="SMART" id="SM00298">
    <property type="entry name" value="CHROMO"/>
    <property type="match status" value="1"/>
</dbReference>
<feature type="region of interest" description="Disordered" evidence="3">
    <location>
        <begin position="1"/>
        <end position="33"/>
    </location>
</feature>
<name>A0A9P3GAL1_9APHY</name>
<dbReference type="InterPro" id="IPR023780">
    <property type="entry name" value="Chromo_domain"/>
</dbReference>
<dbReference type="GO" id="GO:0006338">
    <property type="term" value="P:chromatin remodeling"/>
    <property type="evidence" value="ECO:0007669"/>
    <property type="project" value="UniProtKB-ARBA"/>
</dbReference>
<dbReference type="Proteomes" id="UP000703269">
    <property type="component" value="Unassembled WGS sequence"/>
</dbReference>
<evidence type="ECO:0000313" key="6">
    <source>
        <dbReference type="Proteomes" id="UP000703269"/>
    </source>
</evidence>
<dbReference type="EMBL" id="BPQB01000020">
    <property type="protein sequence ID" value="GJE91261.1"/>
    <property type="molecule type" value="Genomic_DNA"/>
</dbReference>
<dbReference type="GO" id="GO:0005634">
    <property type="term" value="C:nucleus"/>
    <property type="evidence" value="ECO:0007669"/>
    <property type="project" value="UniProtKB-SubCell"/>
</dbReference>
<keyword evidence="2" id="KW-0539">Nucleus</keyword>
<organism evidence="5 6">
    <name type="scientific">Phanerochaete sordida</name>
    <dbReference type="NCBI Taxonomy" id="48140"/>
    <lineage>
        <taxon>Eukaryota</taxon>
        <taxon>Fungi</taxon>
        <taxon>Dikarya</taxon>
        <taxon>Basidiomycota</taxon>
        <taxon>Agaricomycotina</taxon>
        <taxon>Agaricomycetes</taxon>
        <taxon>Polyporales</taxon>
        <taxon>Phanerochaetaceae</taxon>
        <taxon>Phanerochaete</taxon>
    </lineage>
</organism>
<dbReference type="Pfam" id="PF00385">
    <property type="entry name" value="Chromo"/>
    <property type="match status" value="1"/>
</dbReference>
<dbReference type="InterPro" id="IPR000953">
    <property type="entry name" value="Chromo/chromo_shadow_dom"/>
</dbReference>
<dbReference type="OrthoDB" id="433924at2759"/>
<dbReference type="AlphaFoldDB" id="A0A9P3GAL1"/>
<feature type="region of interest" description="Disordered" evidence="3">
    <location>
        <begin position="87"/>
        <end position="193"/>
    </location>
</feature>
<protein>
    <submittedName>
        <fullName evidence="5">Chromo domain-containing protein</fullName>
    </submittedName>
</protein>
<dbReference type="InterPro" id="IPR051219">
    <property type="entry name" value="Heterochromatin_chromo-domain"/>
</dbReference>
<evidence type="ECO:0000256" key="3">
    <source>
        <dbReference type="SAM" id="MobiDB-lite"/>
    </source>
</evidence>
<reference evidence="5 6" key="1">
    <citation type="submission" date="2021-08" db="EMBL/GenBank/DDBJ databases">
        <title>Draft Genome Sequence of Phanerochaete sordida strain YK-624.</title>
        <authorList>
            <person name="Mori T."/>
            <person name="Dohra H."/>
            <person name="Suzuki T."/>
            <person name="Kawagishi H."/>
            <person name="Hirai H."/>
        </authorList>
    </citation>
    <scope>NUCLEOTIDE SEQUENCE [LARGE SCALE GENOMIC DNA]</scope>
    <source>
        <strain evidence="5 6">YK-624</strain>
    </source>
</reference>